<organism evidence="3">
    <name type="scientific">Naegleria gruberi</name>
    <name type="common">Amoeba</name>
    <dbReference type="NCBI Taxonomy" id="5762"/>
    <lineage>
        <taxon>Eukaryota</taxon>
        <taxon>Discoba</taxon>
        <taxon>Heterolobosea</taxon>
        <taxon>Tetramitia</taxon>
        <taxon>Eutetramitia</taxon>
        <taxon>Vahlkampfiidae</taxon>
        <taxon>Naegleria</taxon>
    </lineage>
</organism>
<sequence length="813" mass="94400">MDIVNIALLRKCVGSTNIIKTICDTTGKQFAIEMFLERPKQAERTKSITNSSATDPNITLANSYTKHEKHWNETFNKSIPFQFKVTFFPEQGKYYCPLRNSYFQLMPDCRISNAKRTYDGLLKKDNAISQNAEQLLSRLSQMIQINEQKTKSEADANVNALVIDKTVIDNLLDFEREQGFGKKRKTREKTTTLSNNTPINSEIMSLNAIEEEDEDIPRKKILRKKRKLFPQSIESLENKLPDQVEKVRKVLDHPKASVNQLESGDRALDDLICLISSQLNVASQLKRDNHQRLVDKLKDRPTEESNQKSKVEDKSDNSMPLINLSFDQNAQIPITTNNTNNGHNIWHDLLDSTDKIDSLEYDPRCDKRKRLQINCVVQEGNLVRPEVYEIDAPKSLSVITSTDDNDDKSGSGNHQGVKKRKIDSSEETIPSEWKKLKVYDKRNFVPIEIELLLNQKDVFFEIISWFDVESILTILRCVCKAWYDWIMVDFNGQWKTRYQKICNFEFSAVGQFQACQKSFLFNMFVLERAKKKHANFEPLVRSEYRIRDYELYAEPNYEKIKKIVEPRLFVLDIENDSNYIAKDSITNVKVTSMLNLGEYGFVKFHLDYSKMSPNHGDSSVEMSVTYEMVLNSFDWQNSDLLLETYREYSDPKVKRSDEQIAQIMSLIGLDRSAIRSFIMLVSLDVGYNYCSELYEYDCTISMAGSSDFEPKPTQQETPIIQPTLFNMPTLIHPFEMNQLAPFMSTQFVQSGVQQPYQVYPQPSVQQFQPLLQYPLQPLQDQHQIIQPAQPYQLFPQPMMHQFQQPFSLNKKEQ</sequence>
<evidence type="ECO:0000256" key="1">
    <source>
        <dbReference type="SAM" id="MobiDB-lite"/>
    </source>
</evidence>
<evidence type="ECO:0000313" key="2">
    <source>
        <dbReference type="EMBL" id="EFC37922.1"/>
    </source>
</evidence>
<dbReference type="SUPFAM" id="SSF81383">
    <property type="entry name" value="F-box domain"/>
    <property type="match status" value="1"/>
</dbReference>
<evidence type="ECO:0000313" key="3">
    <source>
        <dbReference type="Proteomes" id="UP000006671"/>
    </source>
</evidence>
<dbReference type="GeneID" id="8863349"/>
<proteinExistence type="predicted"/>
<dbReference type="VEuPathDB" id="AmoebaDB:NAEGRDRAFT_53403"/>
<keyword evidence="3" id="KW-1185">Reference proteome</keyword>
<dbReference type="OrthoDB" id="10425522at2759"/>
<dbReference type="KEGG" id="ngr:NAEGRDRAFT_53403"/>
<dbReference type="Proteomes" id="UP000006671">
    <property type="component" value="Unassembled WGS sequence"/>
</dbReference>
<feature type="region of interest" description="Disordered" evidence="1">
    <location>
        <begin position="399"/>
        <end position="423"/>
    </location>
</feature>
<evidence type="ECO:0008006" key="4">
    <source>
        <dbReference type="Google" id="ProtNLM"/>
    </source>
</evidence>
<reference evidence="2 3" key="1">
    <citation type="journal article" date="2010" name="Cell">
        <title>The genome of Naegleria gruberi illuminates early eukaryotic versatility.</title>
        <authorList>
            <person name="Fritz-Laylin L.K."/>
            <person name="Prochnik S.E."/>
            <person name="Ginger M.L."/>
            <person name="Dacks J.B."/>
            <person name="Carpenter M.L."/>
            <person name="Field M.C."/>
            <person name="Kuo A."/>
            <person name="Paredez A."/>
            <person name="Chapman J."/>
            <person name="Pham J."/>
            <person name="Shu S."/>
            <person name="Neupane R."/>
            <person name="Cipriano M."/>
            <person name="Mancuso J."/>
            <person name="Tu H."/>
            <person name="Salamov A."/>
            <person name="Lindquist E."/>
            <person name="Shapiro H."/>
            <person name="Lucas S."/>
            <person name="Grigoriev I.V."/>
            <person name="Cande W.Z."/>
            <person name="Fulton C."/>
            <person name="Rokhsar D.S."/>
            <person name="Dawson S.C."/>
        </authorList>
    </citation>
    <scope>NUCLEOTIDE SEQUENCE [LARGE SCALE GENOMIC DNA]</scope>
    <source>
        <strain evidence="2 3">NEG-M</strain>
    </source>
</reference>
<feature type="compositionally biased region" description="Basic and acidic residues" evidence="1">
    <location>
        <begin position="295"/>
        <end position="316"/>
    </location>
</feature>
<accession>D2VZ36</accession>
<gene>
    <name evidence="2" type="ORF">NAEGRDRAFT_53403</name>
</gene>
<protein>
    <recommendedName>
        <fullName evidence="4">F-box domain-containing protein</fullName>
    </recommendedName>
</protein>
<dbReference type="InParanoid" id="D2VZ36"/>
<feature type="region of interest" description="Disordered" evidence="1">
    <location>
        <begin position="295"/>
        <end position="319"/>
    </location>
</feature>
<dbReference type="AlphaFoldDB" id="D2VZ36"/>
<dbReference type="RefSeq" id="XP_002670666.1">
    <property type="nucleotide sequence ID" value="XM_002670620.1"/>
</dbReference>
<name>D2VZ36_NAEGR</name>
<dbReference type="InterPro" id="IPR036047">
    <property type="entry name" value="F-box-like_dom_sf"/>
</dbReference>
<dbReference type="EMBL" id="GG738913">
    <property type="protein sequence ID" value="EFC37922.1"/>
    <property type="molecule type" value="Genomic_DNA"/>
</dbReference>